<keyword evidence="4" id="KW-1185">Reference proteome</keyword>
<dbReference type="InterPro" id="IPR013785">
    <property type="entry name" value="Aldolase_TIM"/>
</dbReference>
<proteinExistence type="predicted"/>
<sequence>MTSYFTPPNNAGRALHPTSPDTPTLFRPLQIRTTALKNRILVAPMCTFSCDPAPTSPATGAFTDWHLAHLGHLASKGAALVMTEATAVLPSGRISPQDAGLWQGIDGGQGKALKRVVDLVHSQGCKLGVQLAHAGRKGSTLPPWMVQIPKRKHKQGHGKRRSATADESVGGWPGDVVAPTGGDEYKWAPGEGQFWAPREMSVAEIGEVVRAFARSARTAVEAGVDVIEIHAAHGYLLHEFLSPATNRRTDGYGGCFENRVRIVREVLTAVRGAIPAGSPLFLRISATEWLEGQPVSAETGSWDLASSIRLVKLLPELGVDLVDVSSGGNHRDQHIEPHSSYQVDMAGQIRRAIHAEGQKTLVGAVGLIREPEAARDIVQGAEPESTHDIAQAGRDPQADAVLIARQFLRDPNWVFTAAKRLDVPVSLPCQFGRGLL</sequence>
<feature type="region of interest" description="Disordered" evidence="1">
    <location>
        <begin position="1"/>
        <end position="23"/>
    </location>
</feature>
<dbReference type="Gene3D" id="3.20.20.70">
    <property type="entry name" value="Aldolase class I"/>
    <property type="match status" value="1"/>
</dbReference>
<dbReference type="GeneID" id="63767366"/>
<dbReference type="OrthoDB" id="72788at2759"/>
<dbReference type="EMBL" id="KV878582">
    <property type="protein sequence ID" value="OJJ63974.1"/>
    <property type="molecule type" value="Genomic_DNA"/>
</dbReference>
<dbReference type="Pfam" id="PF00724">
    <property type="entry name" value="Oxidored_FMN"/>
    <property type="match status" value="1"/>
</dbReference>
<dbReference type="Proteomes" id="UP000184356">
    <property type="component" value="Unassembled WGS sequence"/>
</dbReference>
<dbReference type="GO" id="GO:0050661">
    <property type="term" value="F:NADP binding"/>
    <property type="evidence" value="ECO:0007669"/>
    <property type="project" value="InterPro"/>
</dbReference>
<dbReference type="VEuPathDB" id="FungiDB:ASPSYDRAFT_84010"/>
<feature type="compositionally biased region" description="Basic residues" evidence="1">
    <location>
        <begin position="150"/>
        <end position="162"/>
    </location>
</feature>
<gene>
    <name evidence="3" type="ORF">ASPSYDRAFT_84010</name>
</gene>
<dbReference type="RefSeq" id="XP_040707780.1">
    <property type="nucleotide sequence ID" value="XM_040851293.1"/>
</dbReference>
<reference evidence="4" key="1">
    <citation type="journal article" date="2017" name="Genome Biol.">
        <title>Comparative genomics reveals high biological diversity and specific adaptations in the industrially and medically important fungal genus Aspergillus.</title>
        <authorList>
            <person name="de Vries R.P."/>
            <person name="Riley R."/>
            <person name="Wiebenga A."/>
            <person name="Aguilar-Osorio G."/>
            <person name="Amillis S."/>
            <person name="Uchima C.A."/>
            <person name="Anderluh G."/>
            <person name="Asadollahi M."/>
            <person name="Askin M."/>
            <person name="Barry K."/>
            <person name="Battaglia E."/>
            <person name="Bayram O."/>
            <person name="Benocci T."/>
            <person name="Braus-Stromeyer S.A."/>
            <person name="Caldana C."/>
            <person name="Canovas D."/>
            <person name="Cerqueira G.C."/>
            <person name="Chen F."/>
            <person name="Chen W."/>
            <person name="Choi C."/>
            <person name="Clum A."/>
            <person name="Dos Santos R.A."/>
            <person name="Damasio A.R."/>
            <person name="Diallinas G."/>
            <person name="Emri T."/>
            <person name="Fekete E."/>
            <person name="Flipphi M."/>
            <person name="Freyberg S."/>
            <person name="Gallo A."/>
            <person name="Gournas C."/>
            <person name="Habgood R."/>
            <person name="Hainaut M."/>
            <person name="Harispe M.L."/>
            <person name="Henrissat B."/>
            <person name="Hilden K.S."/>
            <person name="Hope R."/>
            <person name="Hossain A."/>
            <person name="Karabika E."/>
            <person name="Karaffa L."/>
            <person name="Karanyi Z."/>
            <person name="Krasevec N."/>
            <person name="Kuo A."/>
            <person name="Kusch H."/>
            <person name="LaButti K."/>
            <person name="Lagendijk E.L."/>
            <person name="Lapidus A."/>
            <person name="Levasseur A."/>
            <person name="Lindquist E."/>
            <person name="Lipzen A."/>
            <person name="Logrieco A.F."/>
            <person name="MacCabe A."/>
            <person name="Maekelae M.R."/>
            <person name="Malavazi I."/>
            <person name="Melin P."/>
            <person name="Meyer V."/>
            <person name="Mielnichuk N."/>
            <person name="Miskei M."/>
            <person name="Molnar A.P."/>
            <person name="Mule G."/>
            <person name="Ngan C.Y."/>
            <person name="Orejas M."/>
            <person name="Orosz E."/>
            <person name="Ouedraogo J.P."/>
            <person name="Overkamp K.M."/>
            <person name="Park H.-S."/>
            <person name="Perrone G."/>
            <person name="Piumi F."/>
            <person name="Punt P.J."/>
            <person name="Ram A.F."/>
            <person name="Ramon A."/>
            <person name="Rauscher S."/>
            <person name="Record E."/>
            <person name="Riano-Pachon D.M."/>
            <person name="Robert V."/>
            <person name="Roehrig J."/>
            <person name="Ruller R."/>
            <person name="Salamov A."/>
            <person name="Salih N.S."/>
            <person name="Samson R.A."/>
            <person name="Sandor E."/>
            <person name="Sanguinetti M."/>
            <person name="Schuetze T."/>
            <person name="Sepcic K."/>
            <person name="Shelest E."/>
            <person name="Sherlock G."/>
            <person name="Sophianopoulou V."/>
            <person name="Squina F.M."/>
            <person name="Sun H."/>
            <person name="Susca A."/>
            <person name="Todd R.B."/>
            <person name="Tsang A."/>
            <person name="Unkles S.E."/>
            <person name="van de Wiele N."/>
            <person name="van Rossen-Uffink D."/>
            <person name="Oliveira J.V."/>
            <person name="Vesth T.C."/>
            <person name="Visser J."/>
            <person name="Yu J.-H."/>
            <person name="Zhou M."/>
            <person name="Andersen M.R."/>
            <person name="Archer D.B."/>
            <person name="Baker S.E."/>
            <person name="Benoit I."/>
            <person name="Brakhage A.A."/>
            <person name="Braus G.H."/>
            <person name="Fischer R."/>
            <person name="Frisvad J.C."/>
            <person name="Goldman G.H."/>
            <person name="Houbraken J."/>
            <person name="Oakley B."/>
            <person name="Pocsi I."/>
            <person name="Scazzocchio C."/>
            <person name="Seiboth B."/>
            <person name="vanKuyk P.A."/>
            <person name="Wortman J."/>
            <person name="Dyer P.S."/>
            <person name="Grigoriev I.V."/>
        </authorList>
    </citation>
    <scope>NUCLEOTIDE SEQUENCE [LARGE SCALE GENOMIC DNA]</scope>
    <source>
        <strain evidence="4">CBS 593.65</strain>
    </source>
</reference>
<accession>A0A1L9TWZ9</accession>
<dbReference type="STRING" id="1036612.A0A1L9TWZ9"/>
<dbReference type="CDD" id="cd02932">
    <property type="entry name" value="OYE_YqiM_FMN"/>
    <property type="match status" value="1"/>
</dbReference>
<feature type="region of interest" description="Disordered" evidence="1">
    <location>
        <begin position="150"/>
        <end position="173"/>
    </location>
</feature>
<organism evidence="3 4">
    <name type="scientific">Aspergillus sydowii CBS 593.65</name>
    <dbReference type="NCBI Taxonomy" id="1036612"/>
    <lineage>
        <taxon>Eukaryota</taxon>
        <taxon>Fungi</taxon>
        <taxon>Dikarya</taxon>
        <taxon>Ascomycota</taxon>
        <taxon>Pezizomycotina</taxon>
        <taxon>Eurotiomycetes</taxon>
        <taxon>Eurotiomycetidae</taxon>
        <taxon>Eurotiales</taxon>
        <taxon>Aspergillaceae</taxon>
        <taxon>Aspergillus</taxon>
        <taxon>Aspergillus subgen. Nidulantes</taxon>
    </lineage>
</organism>
<dbReference type="GO" id="GO:0010181">
    <property type="term" value="F:FMN binding"/>
    <property type="evidence" value="ECO:0007669"/>
    <property type="project" value="InterPro"/>
</dbReference>
<dbReference type="AlphaFoldDB" id="A0A1L9TWZ9"/>
<dbReference type="InterPro" id="IPR001155">
    <property type="entry name" value="OxRdtase_FMN_N"/>
</dbReference>
<dbReference type="GO" id="GO:0003959">
    <property type="term" value="F:NADPH dehydrogenase activity"/>
    <property type="evidence" value="ECO:0007669"/>
    <property type="project" value="InterPro"/>
</dbReference>
<dbReference type="PANTHER" id="PTHR43303:SF2">
    <property type="entry name" value="INDOLEAMINE 2,3-DIOXYGENASE PYRROLE 2,3-DIOXYGENASE (AFU_ORTHOLOGUE AFUA_5G01450"/>
    <property type="match status" value="1"/>
</dbReference>
<dbReference type="InterPro" id="IPR044152">
    <property type="entry name" value="YqjM-like"/>
</dbReference>
<dbReference type="PANTHER" id="PTHR43303">
    <property type="entry name" value="NADPH DEHYDROGENASE C23G7.10C-RELATED"/>
    <property type="match status" value="1"/>
</dbReference>
<evidence type="ECO:0000259" key="2">
    <source>
        <dbReference type="Pfam" id="PF00724"/>
    </source>
</evidence>
<evidence type="ECO:0000256" key="1">
    <source>
        <dbReference type="SAM" id="MobiDB-lite"/>
    </source>
</evidence>
<evidence type="ECO:0000313" key="3">
    <source>
        <dbReference type="EMBL" id="OJJ63974.1"/>
    </source>
</evidence>
<dbReference type="SUPFAM" id="SSF51395">
    <property type="entry name" value="FMN-linked oxidoreductases"/>
    <property type="match status" value="1"/>
</dbReference>
<protein>
    <recommendedName>
        <fullName evidence="2">NADH:flavin oxidoreductase/NADH oxidase N-terminal domain-containing protein</fullName>
    </recommendedName>
</protein>
<evidence type="ECO:0000313" key="4">
    <source>
        <dbReference type="Proteomes" id="UP000184356"/>
    </source>
</evidence>
<name>A0A1L9TWZ9_9EURO</name>
<feature type="domain" description="NADH:flavin oxidoreductase/NADH oxidase N-terminal" evidence="2">
    <location>
        <begin position="25"/>
        <end position="421"/>
    </location>
</feature>